<dbReference type="AlphaFoldDB" id="E0VDW3"/>
<dbReference type="VEuPathDB" id="VectorBase:PHUM125800"/>
<evidence type="ECO:0000313" key="14">
    <source>
        <dbReference type="EMBL" id="EEB11569.1"/>
    </source>
</evidence>
<keyword evidence="7 11" id="KW-0735">Signal-anchor</keyword>
<dbReference type="SUPFAM" id="SSF53448">
    <property type="entry name" value="Nucleotide-diphospho-sugar transferases"/>
    <property type="match status" value="1"/>
</dbReference>
<evidence type="ECO:0000256" key="7">
    <source>
        <dbReference type="ARBA" id="ARBA00022968"/>
    </source>
</evidence>
<dbReference type="EMBL" id="AAZO01001477">
    <property type="status" value="NOT_ANNOTATED_CDS"/>
    <property type="molecule type" value="Genomic_DNA"/>
</dbReference>
<evidence type="ECO:0000256" key="11">
    <source>
        <dbReference type="RuleBase" id="RU368121"/>
    </source>
</evidence>
<reference evidence="14" key="2">
    <citation type="submission" date="2007-04" db="EMBL/GenBank/DDBJ databases">
        <title>The genome of the human body louse.</title>
        <authorList>
            <consortium name="The Human Body Louse Genome Consortium"/>
            <person name="Kirkness E."/>
            <person name="Walenz B."/>
            <person name="Hass B."/>
            <person name="Bruggner R."/>
            <person name="Strausberg R."/>
        </authorList>
    </citation>
    <scope>NUCLEOTIDE SEQUENCE</scope>
    <source>
        <strain evidence="14">USDA</strain>
    </source>
</reference>
<comment type="cofactor">
    <cofactor evidence="11">
        <name>Mn(2+)</name>
        <dbReference type="ChEBI" id="CHEBI:29035"/>
    </cofactor>
</comment>
<dbReference type="Pfam" id="PF02709">
    <property type="entry name" value="Glyco_transf_7C"/>
    <property type="match status" value="1"/>
</dbReference>
<feature type="domain" description="Galactosyltransferase C-terminal" evidence="12">
    <location>
        <begin position="227"/>
        <end position="303"/>
    </location>
</feature>
<dbReference type="OrthoDB" id="10038994at2759"/>
<evidence type="ECO:0000256" key="2">
    <source>
        <dbReference type="ARBA" id="ARBA00004922"/>
    </source>
</evidence>
<accession>E0VDW3</accession>
<evidence type="ECO:0000256" key="6">
    <source>
        <dbReference type="ARBA" id="ARBA00022692"/>
    </source>
</evidence>
<sequence>MKLFQWTKTHLIKVTFSVVATLLIIQYWRQVTLDSHQFEPWFFGNSSKIKLGYPTENLTMYEKFDEFYNGTYTQNSTLYFTKKLTENIPLCPPVPPNLKGPINIRKMFQNFSDVEKDFEGLETGGVFRPKECKPRYTVALVIPYRNRPYQLAIFLNNIHRLLMKQQIEYRIFVIEQDGDDPFNRGKLLNVGFTEGSKINDFDCYIFHDVDLIPEDDRNLYTCPEQPRHMSVAVDKFNYRLPYKGIFGGVCALSKDHFKLINGFSNSFWGWGGEDDDLYSRLKRKGLHVSRYPPTIARYTMLPHAKQTPNPHRFELMDKGKRSYDKDGLINLKYKIISFESKRLYTWILVDLQPPKWWLLNFFRLWRT</sequence>
<dbReference type="GO" id="GO:0033842">
    <property type="term" value="F:N-acetyl-beta-glucosaminyl-derivative 4-beta-N-acetylgalactosaminyltransferase activity"/>
    <property type="evidence" value="ECO:0007669"/>
    <property type="project" value="TreeGrafter"/>
</dbReference>
<comment type="function">
    <text evidence="11">Catalyzes the transfer of galactose onto proteins or lipids.</text>
</comment>
<dbReference type="PRINTS" id="PR02050">
    <property type="entry name" value="B14GALTRFASE"/>
</dbReference>
<keyword evidence="9" id="KW-0472">Membrane</keyword>
<dbReference type="RefSeq" id="XP_002424307.1">
    <property type="nucleotide sequence ID" value="XM_002424262.1"/>
</dbReference>
<keyword evidence="8" id="KW-1133">Transmembrane helix</keyword>
<dbReference type="GeneID" id="8239322"/>
<keyword evidence="6" id="KW-0812">Transmembrane</keyword>
<evidence type="ECO:0000259" key="12">
    <source>
        <dbReference type="Pfam" id="PF02709"/>
    </source>
</evidence>
<reference evidence="15" key="3">
    <citation type="submission" date="2020-05" db="UniProtKB">
        <authorList>
            <consortium name="EnsemblMetazoa"/>
        </authorList>
    </citation>
    <scope>IDENTIFICATION</scope>
    <source>
        <strain evidence="15">USDA</strain>
    </source>
</reference>
<evidence type="ECO:0000256" key="9">
    <source>
        <dbReference type="ARBA" id="ARBA00023136"/>
    </source>
</evidence>
<dbReference type="GO" id="GO:0016020">
    <property type="term" value="C:membrane"/>
    <property type="evidence" value="ECO:0007669"/>
    <property type="project" value="UniProtKB-SubCell"/>
</dbReference>
<keyword evidence="11" id="KW-0479">Metal-binding</keyword>
<dbReference type="EC" id="2.4.1.-" evidence="11"/>
<evidence type="ECO:0000256" key="5">
    <source>
        <dbReference type="ARBA" id="ARBA00022679"/>
    </source>
</evidence>
<dbReference type="CDD" id="cd00899">
    <property type="entry name" value="b4GalT"/>
    <property type="match status" value="1"/>
</dbReference>
<name>E0VDW3_PEDHC</name>
<dbReference type="Gene3D" id="3.90.550.10">
    <property type="entry name" value="Spore Coat Polysaccharide Biosynthesis Protein SpsA, Chain A"/>
    <property type="match status" value="1"/>
</dbReference>
<evidence type="ECO:0000256" key="1">
    <source>
        <dbReference type="ARBA" id="ARBA00004606"/>
    </source>
</evidence>
<dbReference type="HOGENOM" id="CLU_044391_1_3_1"/>
<evidence type="ECO:0000256" key="10">
    <source>
        <dbReference type="ARBA" id="ARBA00023180"/>
    </source>
</evidence>
<dbReference type="PANTHER" id="PTHR19300">
    <property type="entry name" value="BETA-1,4-GALACTOSYLTRANSFERASE"/>
    <property type="match status" value="1"/>
</dbReference>
<dbReference type="PANTHER" id="PTHR19300:SF57">
    <property type="entry name" value="BETA-1,4-N-ACETYLGALACTOSAMINYLTRANSFERASE"/>
    <property type="match status" value="1"/>
</dbReference>
<dbReference type="EnsemblMetazoa" id="PHUM125800-RA">
    <property type="protein sequence ID" value="PHUM125800-PA"/>
    <property type="gene ID" value="PHUM125800"/>
</dbReference>
<dbReference type="InterPro" id="IPR003859">
    <property type="entry name" value="Galactosyl_T"/>
</dbReference>
<keyword evidence="16" id="KW-1185">Reference proteome</keyword>
<dbReference type="UniPathway" id="UPA00378"/>
<evidence type="ECO:0000313" key="15">
    <source>
        <dbReference type="EnsemblMetazoa" id="PHUM125800-PA"/>
    </source>
</evidence>
<evidence type="ECO:0000256" key="4">
    <source>
        <dbReference type="ARBA" id="ARBA00022676"/>
    </source>
</evidence>
<dbReference type="InParanoid" id="E0VDW3"/>
<dbReference type="OMA" id="AYDNRIM"/>
<dbReference type="GO" id="GO:0005794">
    <property type="term" value="C:Golgi apparatus"/>
    <property type="evidence" value="ECO:0007669"/>
    <property type="project" value="TreeGrafter"/>
</dbReference>
<keyword evidence="11" id="KW-0464">Manganese</keyword>
<keyword evidence="5 11" id="KW-0808">Transferase</keyword>
<gene>
    <name evidence="15" type="primary">8239322</name>
    <name evidence="14" type="ORF">Phum_PHUM125800</name>
</gene>
<dbReference type="Pfam" id="PF13733">
    <property type="entry name" value="Glyco_transf_7N"/>
    <property type="match status" value="1"/>
</dbReference>
<comment type="pathway">
    <text evidence="2 11">Protein modification; protein glycosylation.</text>
</comment>
<dbReference type="CTD" id="8239322"/>
<evidence type="ECO:0000256" key="8">
    <source>
        <dbReference type="ARBA" id="ARBA00022989"/>
    </source>
</evidence>
<dbReference type="GO" id="GO:0005975">
    <property type="term" value="P:carbohydrate metabolic process"/>
    <property type="evidence" value="ECO:0007669"/>
    <property type="project" value="InterPro"/>
</dbReference>
<evidence type="ECO:0000256" key="3">
    <source>
        <dbReference type="ARBA" id="ARBA00005735"/>
    </source>
</evidence>
<organism>
    <name type="scientific">Pediculus humanus subsp. corporis</name>
    <name type="common">Body louse</name>
    <dbReference type="NCBI Taxonomy" id="121224"/>
    <lineage>
        <taxon>Eukaryota</taxon>
        <taxon>Metazoa</taxon>
        <taxon>Ecdysozoa</taxon>
        <taxon>Arthropoda</taxon>
        <taxon>Hexapoda</taxon>
        <taxon>Insecta</taxon>
        <taxon>Pterygota</taxon>
        <taxon>Neoptera</taxon>
        <taxon>Paraneoptera</taxon>
        <taxon>Psocodea</taxon>
        <taxon>Troctomorpha</taxon>
        <taxon>Phthiraptera</taxon>
        <taxon>Anoplura</taxon>
        <taxon>Pediculidae</taxon>
        <taxon>Pediculus</taxon>
    </lineage>
</organism>
<dbReference type="Proteomes" id="UP000009046">
    <property type="component" value="Unassembled WGS sequence"/>
</dbReference>
<dbReference type="InterPro" id="IPR027995">
    <property type="entry name" value="Galactosyl_T_N"/>
</dbReference>
<evidence type="ECO:0000259" key="13">
    <source>
        <dbReference type="Pfam" id="PF13733"/>
    </source>
</evidence>
<reference evidence="14" key="1">
    <citation type="submission" date="2007-04" db="EMBL/GenBank/DDBJ databases">
        <title>Annotation of Pediculus humanus corporis strain USDA.</title>
        <authorList>
            <person name="Kirkness E."/>
            <person name="Hannick L."/>
            <person name="Hass B."/>
            <person name="Bruggner R."/>
            <person name="Lawson D."/>
            <person name="Bidwell S."/>
            <person name="Joardar V."/>
            <person name="Caler E."/>
            <person name="Walenz B."/>
            <person name="Inman J."/>
            <person name="Schobel S."/>
            <person name="Galinsky K."/>
            <person name="Amedeo P."/>
            <person name="Strausberg R."/>
        </authorList>
    </citation>
    <scope>NUCLEOTIDE SEQUENCE</scope>
    <source>
        <strain evidence="14">USDA</strain>
    </source>
</reference>
<keyword evidence="4 11" id="KW-0328">Glycosyltransferase</keyword>
<keyword evidence="10 11" id="KW-0325">Glycoprotein</keyword>
<dbReference type="eggNOG" id="KOG3916">
    <property type="taxonomic scope" value="Eukaryota"/>
</dbReference>
<proteinExistence type="inferred from homology"/>
<protein>
    <recommendedName>
        <fullName evidence="11">Beta-1,4-N-acetylgalactosaminyltransferase</fullName>
        <ecNumber evidence="11">2.4.1.-</ecNumber>
    </recommendedName>
    <alternativeName>
        <fullName evidence="11">Beta-4-GalNAcT</fullName>
    </alternativeName>
</protein>
<dbReference type="GO" id="GO:0008378">
    <property type="term" value="F:galactosyltransferase activity"/>
    <property type="evidence" value="ECO:0007669"/>
    <property type="project" value="TreeGrafter"/>
</dbReference>
<dbReference type="InterPro" id="IPR027791">
    <property type="entry name" value="Galactosyl_T_C"/>
</dbReference>
<dbReference type="FunCoup" id="E0VDW3">
    <property type="interactions" value="697"/>
</dbReference>
<feature type="domain" description="Galactosyltransferase N-terminal" evidence="13">
    <location>
        <begin position="91"/>
        <end position="223"/>
    </location>
</feature>
<dbReference type="KEGG" id="phu:Phum_PHUM125800"/>
<dbReference type="GO" id="GO:0046872">
    <property type="term" value="F:metal ion binding"/>
    <property type="evidence" value="ECO:0007669"/>
    <property type="project" value="UniProtKB-UniRule"/>
</dbReference>
<comment type="subcellular location">
    <subcellularLocation>
        <location evidence="1 11">Membrane</location>
        <topology evidence="1 11">Single-pass type II membrane protein</topology>
    </subcellularLocation>
</comment>
<dbReference type="EMBL" id="DS235088">
    <property type="protein sequence ID" value="EEB11569.1"/>
    <property type="molecule type" value="Genomic_DNA"/>
</dbReference>
<evidence type="ECO:0000313" key="16">
    <source>
        <dbReference type="Proteomes" id="UP000009046"/>
    </source>
</evidence>
<dbReference type="InterPro" id="IPR029044">
    <property type="entry name" value="Nucleotide-diphossugar_trans"/>
</dbReference>
<dbReference type="STRING" id="121224.E0VDW3"/>
<comment type="similarity">
    <text evidence="3 11">Belongs to the glycosyltransferase 7 family.</text>
</comment>
<dbReference type="GO" id="GO:0006688">
    <property type="term" value="P:glycosphingolipid biosynthetic process"/>
    <property type="evidence" value="ECO:0007669"/>
    <property type="project" value="TreeGrafter"/>
</dbReference>